<organism evidence="1 2">
    <name type="scientific">Effrenium voratum</name>
    <dbReference type="NCBI Taxonomy" id="2562239"/>
    <lineage>
        <taxon>Eukaryota</taxon>
        <taxon>Sar</taxon>
        <taxon>Alveolata</taxon>
        <taxon>Dinophyceae</taxon>
        <taxon>Suessiales</taxon>
        <taxon>Symbiodiniaceae</taxon>
        <taxon>Effrenium</taxon>
    </lineage>
</organism>
<evidence type="ECO:0000313" key="1">
    <source>
        <dbReference type="EMBL" id="CAJ1372517.1"/>
    </source>
</evidence>
<protein>
    <submittedName>
        <fullName evidence="1">Uncharacterized protein</fullName>
    </submittedName>
</protein>
<sequence length="277" mass="30913">LKLCEPSAAMASPAAWPAVAIDLRAAVATEEPQLGVVPAWARRQTVEHHVLGTQLLAWLKTPQSHKRRVYNQVKQLLHSARGDVHRRRYSGSWLRLGAAEFCALTGRTTTPREDRLRLLLATRAARSRREQTATLARQLMDAQEAAAARREALLQRLREEMRGCLPMLSAAAGVAREVRAGLPAEVACRLRLPLPDVVWLAGRWPAPADVAWDALCDPERLRRQLQGAAEGSLRRVYHDPEEHESGLVRGLEAADPLELVWSSTGFQYWLRAELSDD</sequence>
<name>A0AA36HPX7_9DINO</name>
<proteinExistence type="predicted"/>
<reference evidence="1" key="1">
    <citation type="submission" date="2023-08" db="EMBL/GenBank/DDBJ databases">
        <authorList>
            <person name="Chen Y."/>
            <person name="Shah S."/>
            <person name="Dougan E. K."/>
            <person name="Thang M."/>
            <person name="Chan C."/>
        </authorList>
    </citation>
    <scope>NUCLEOTIDE SEQUENCE</scope>
</reference>
<evidence type="ECO:0000313" key="2">
    <source>
        <dbReference type="Proteomes" id="UP001178507"/>
    </source>
</evidence>
<dbReference type="Proteomes" id="UP001178507">
    <property type="component" value="Unassembled WGS sequence"/>
</dbReference>
<dbReference type="AlphaFoldDB" id="A0AA36HPX7"/>
<dbReference type="EMBL" id="CAUJNA010000140">
    <property type="protein sequence ID" value="CAJ1372517.1"/>
    <property type="molecule type" value="Genomic_DNA"/>
</dbReference>
<keyword evidence="2" id="KW-1185">Reference proteome</keyword>
<gene>
    <name evidence="1" type="ORF">EVOR1521_LOCUS2578</name>
</gene>
<feature type="non-terminal residue" evidence="1">
    <location>
        <position position="277"/>
    </location>
</feature>
<comment type="caution">
    <text evidence="1">The sequence shown here is derived from an EMBL/GenBank/DDBJ whole genome shotgun (WGS) entry which is preliminary data.</text>
</comment>
<accession>A0AA36HPX7</accession>